<accession>A0ABV2HVF9</accession>
<name>A0ABV2HVF9_9HYPH</name>
<sequence>MSEKTKVAPDRGNWSHSDDQSTRAEAWQACVAIWYPAPAGGRRAAAQAAWGVTLYVNNQVDCSDAQGMPYCTIGAAVAVANPGDTESDGLDRAAQAQARRDFLKKGASRR</sequence>
<feature type="region of interest" description="Disordered" evidence="1">
    <location>
        <begin position="1"/>
        <end position="21"/>
    </location>
</feature>
<evidence type="ECO:0000313" key="3">
    <source>
        <dbReference type="Proteomes" id="UP001549036"/>
    </source>
</evidence>
<gene>
    <name evidence="2" type="ORF">ABID26_003991</name>
</gene>
<dbReference type="RefSeq" id="WP_292374264.1">
    <property type="nucleotide sequence ID" value="NZ_JBEPLM010000007.1"/>
</dbReference>
<feature type="region of interest" description="Disordered" evidence="1">
    <location>
        <begin position="83"/>
        <end position="110"/>
    </location>
</feature>
<evidence type="ECO:0000313" key="2">
    <source>
        <dbReference type="EMBL" id="MET3594583.1"/>
    </source>
</evidence>
<dbReference type="EMBL" id="JBEPLM010000007">
    <property type="protein sequence ID" value="MET3594583.1"/>
    <property type="molecule type" value="Genomic_DNA"/>
</dbReference>
<evidence type="ECO:0000256" key="1">
    <source>
        <dbReference type="SAM" id="MobiDB-lite"/>
    </source>
</evidence>
<keyword evidence="3" id="KW-1185">Reference proteome</keyword>
<reference evidence="2 3" key="1">
    <citation type="submission" date="2024-06" db="EMBL/GenBank/DDBJ databases">
        <title>Genomic Encyclopedia of Type Strains, Phase IV (KMG-IV): sequencing the most valuable type-strain genomes for metagenomic binning, comparative biology and taxonomic classification.</title>
        <authorList>
            <person name="Goeker M."/>
        </authorList>
    </citation>
    <scope>NUCLEOTIDE SEQUENCE [LARGE SCALE GENOMIC DNA]</scope>
    <source>
        <strain evidence="2 3">DSM 29846</strain>
    </source>
</reference>
<comment type="caution">
    <text evidence="2">The sequence shown here is derived from an EMBL/GenBank/DDBJ whole genome shotgun (WGS) entry which is preliminary data.</text>
</comment>
<proteinExistence type="predicted"/>
<dbReference type="Proteomes" id="UP001549036">
    <property type="component" value="Unassembled WGS sequence"/>
</dbReference>
<organism evidence="2 3">
    <name type="scientific">Mesorhizobium shonense</name>
    <dbReference type="NCBI Taxonomy" id="1209948"/>
    <lineage>
        <taxon>Bacteria</taxon>
        <taxon>Pseudomonadati</taxon>
        <taxon>Pseudomonadota</taxon>
        <taxon>Alphaproteobacteria</taxon>
        <taxon>Hyphomicrobiales</taxon>
        <taxon>Phyllobacteriaceae</taxon>
        <taxon>Mesorhizobium</taxon>
    </lineage>
</organism>
<protein>
    <submittedName>
        <fullName evidence="2">Uncharacterized protein</fullName>
    </submittedName>
</protein>